<dbReference type="OrthoDB" id="9763537at2"/>
<dbReference type="RefSeq" id="WP_114465210.1">
    <property type="nucleotide sequence ID" value="NZ_QPJK01000001.1"/>
</dbReference>
<proteinExistence type="predicted"/>
<evidence type="ECO:0000313" key="4">
    <source>
        <dbReference type="Proteomes" id="UP000252884"/>
    </source>
</evidence>
<dbReference type="SUPFAM" id="SSF49785">
    <property type="entry name" value="Galactose-binding domain-like"/>
    <property type="match status" value="1"/>
</dbReference>
<feature type="chain" id="PRO_5016687329" evidence="1">
    <location>
        <begin position="24"/>
        <end position="1059"/>
    </location>
</feature>
<accession>A0A368Y5X5</accession>
<keyword evidence="1" id="KW-0732">Signal</keyword>
<dbReference type="Pfam" id="PF00754">
    <property type="entry name" value="F5_F8_type_C"/>
    <property type="match status" value="1"/>
</dbReference>
<dbReference type="EMBL" id="QPJK01000001">
    <property type="protein sequence ID" value="RCW75671.1"/>
    <property type="molecule type" value="Genomic_DNA"/>
</dbReference>
<gene>
    <name evidence="3" type="ORF">DES41_101266</name>
</gene>
<evidence type="ECO:0000259" key="2">
    <source>
        <dbReference type="PROSITE" id="PS50022"/>
    </source>
</evidence>
<organism evidence="3 4">
    <name type="scientific">Pseudorhodoferax soli</name>
    <dbReference type="NCBI Taxonomy" id="545864"/>
    <lineage>
        <taxon>Bacteria</taxon>
        <taxon>Pseudomonadati</taxon>
        <taxon>Pseudomonadota</taxon>
        <taxon>Betaproteobacteria</taxon>
        <taxon>Burkholderiales</taxon>
        <taxon>Comamonadaceae</taxon>
    </lineage>
</organism>
<protein>
    <submittedName>
        <fullName evidence="3">F5/8 type C domain-containing protein</fullName>
    </submittedName>
</protein>
<dbReference type="InterPro" id="IPR008979">
    <property type="entry name" value="Galactose-bd-like_sf"/>
</dbReference>
<evidence type="ECO:0000313" key="3">
    <source>
        <dbReference type="EMBL" id="RCW75671.1"/>
    </source>
</evidence>
<dbReference type="AlphaFoldDB" id="A0A368Y5X5"/>
<dbReference type="GO" id="GO:0005975">
    <property type="term" value="P:carbohydrate metabolic process"/>
    <property type="evidence" value="ECO:0007669"/>
    <property type="project" value="InterPro"/>
</dbReference>
<keyword evidence="4" id="KW-1185">Reference proteome</keyword>
<sequence length="1059" mass="114224">MRWIALLLWAWLMPALAPALAQARTLADFTDLQAWTLSATDQVQAELRPAPDRSSAACVRYDFGRVAGHVALGRALPLDFEGNFVLAIPVRGQGALTALELKLVDASGNNVWWHRRADLAAPAQWTALATKRRHIGFAWGPAADKTLRHTERIELVLVGAQGARGELCFDALAMEPLPEPPAQWPDPMWQAGHGAPQPMPWSAAAPTAGQPVVLQTDFGQPRELSGMVLHWAPGQHASRYRVEGSLDGQDWRTLQAVAAGLGGHEVLYAPEQEARQLRLVIEQGAGDRLALQGVEFLDAGALGSPNALVEKQATLSRRGQFPRGFSGEQAYWTVLGVPGGAAQALMSEDGAVEPMKAGPSVEPFVEIDGQLHGWADVQVAQSLYRGYMPMPQVAWTHPQFRLETTAFADDAGGLQTQVRYRLHNPTAQARTITLWLAVRPFQVNPPTQFLNIPGGVAPLHRLDWQDGVLARDGQPLLATTTRPTRLLFGQGGAGGLRALRHPAGADQAAHWEDPQGFASVALQYAVELPAGASGDIVVVLPQTVPARLPQAVAPAAWFQAARQRSAAQWASLLNRTGLRFEGDTQGLADTVRTALAHILINQQGAAIRPGTRSYARSWIRDGAMTSAALASLGHAQVARDYADWFTPQLFANGKVPCCIDARGADPVPENDSMGAYLHLLATTYGHTGDLAWLRDKWPAAQKVLAYMDSLRAEEGAQKNGTPARSLYLGLLPPSISHEGYSDQAAYAYWDNFWGLLGYADGAAMAQALGDTTAAAHWRAQQACFQRDVLSSIAQAQHKYGMAAIPGAADRGDFDATSTTVALAPAGLQGVLPPAALHATFAQYWRNFTERRDGPQTWDAYTPYEWRTVGALVRLGERERALAAADYFLRDRRPLGWKQWAEVVGRDPRAPRFLGDMPHGWVASDFLRATLDLFAYEAPEREAWVLGAGVDPAWLQGQGLALRELHTPRGPLSYRARRVGATMTVDIAGGMRPPAGGLVIALPGSAAPARASIDGKPLACLPPAGLVVHRLPARLRFTAAAGGRALPPCPSLHRPSLPHP</sequence>
<comment type="caution">
    <text evidence="3">The sequence shown here is derived from an EMBL/GenBank/DDBJ whole genome shotgun (WGS) entry which is preliminary data.</text>
</comment>
<dbReference type="InterPro" id="IPR000421">
    <property type="entry name" value="FA58C"/>
</dbReference>
<evidence type="ECO:0000256" key="1">
    <source>
        <dbReference type="SAM" id="SignalP"/>
    </source>
</evidence>
<dbReference type="InterPro" id="IPR012341">
    <property type="entry name" value="6hp_glycosidase-like_sf"/>
</dbReference>
<dbReference type="Gene3D" id="1.50.10.10">
    <property type="match status" value="1"/>
</dbReference>
<feature type="domain" description="F5/8 type C" evidence="2">
    <location>
        <begin position="201"/>
        <end position="299"/>
    </location>
</feature>
<dbReference type="PROSITE" id="PS50022">
    <property type="entry name" value="FA58C_3"/>
    <property type="match status" value="1"/>
</dbReference>
<dbReference type="Proteomes" id="UP000252884">
    <property type="component" value="Unassembled WGS sequence"/>
</dbReference>
<name>A0A368Y5X5_9BURK</name>
<feature type="signal peptide" evidence="1">
    <location>
        <begin position="1"/>
        <end position="23"/>
    </location>
</feature>
<dbReference type="InterPro" id="IPR008928">
    <property type="entry name" value="6-hairpin_glycosidase_sf"/>
</dbReference>
<dbReference type="Gene3D" id="2.60.120.260">
    <property type="entry name" value="Galactose-binding domain-like"/>
    <property type="match status" value="1"/>
</dbReference>
<reference evidence="3 4" key="1">
    <citation type="submission" date="2018-07" db="EMBL/GenBank/DDBJ databases">
        <title>Genomic Encyclopedia of Type Strains, Phase IV (KMG-IV): sequencing the most valuable type-strain genomes for metagenomic binning, comparative biology and taxonomic classification.</title>
        <authorList>
            <person name="Goeker M."/>
        </authorList>
    </citation>
    <scope>NUCLEOTIDE SEQUENCE [LARGE SCALE GENOMIC DNA]</scope>
    <source>
        <strain evidence="3 4">DSM 21634</strain>
    </source>
</reference>
<dbReference type="SUPFAM" id="SSF48208">
    <property type="entry name" value="Six-hairpin glycosidases"/>
    <property type="match status" value="1"/>
</dbReference>